<dbReference type="PANTHER" id="PTHR45846:SF1">
    <property type="entry name" value="TRNA-DIHYDROURIDINE(47) SYNTHASE [NAD(P)(+)]-LIKE"/>
    <property type="match status" value="1"/>
</dbReference>
<gene>
    <name evidence="8" type="ORF">DCC88_07215</name>
</gene>
<comment type="cofactor">
    <cofactor evidence="1">
        <name>FMN</name>
        <dbReference type="ChEBI" id="CHEBI:58210"/>
    </cofactor>
</comment>
<evidence type="ECO:0000313" key="8">
    <source>
        <dbReference type="EMBL" id="RDB35989.1"/>
    </source>
</evidence>
<protein>
    <submittedName>
        <fullName evidence="8">tRNA-dihydrouridine synthase family protein</fullName>
    </submittedName>
</protein>
<keyword evidence="3" id="KW-0288">FMN</keyword>
<organism evidence="8 9">
    <name type="scientific">Spirobacillus cienkowskii</name>
    <dbReference type="NCBI Taxonomy" id="495820"/>
    <lineage>
        <taxon>Bacteria</taxon>
        <taxon>Pseudomonadati</taxon>
        <taxon>Bdellovibrionota</taxon>
        <taxon>Oligoflexia</taxon>
        <taxon>Silvanigrellales</taxon>
        <taxon>Spirobacillus</taxon>
    </lineage>
</organism>
<evidence type="ECO:0000313" key="9">
    <source>
        <dbReference type="Proteomes" id="UP000253934"/>
    </source>
</evidence>
<dbReference type="PROSITE" id="PS01136">
    <property type="entry name" value="UPF0034"/>
    <property type="match status" value="1"/>
</dbReference>
<dbReference type="SUPFAM" id="SSF51395">
    <property type="entry name" value="FMN-linked oxidoreductases"/>
    <property type="match status" value="1"/>
</dbReference>
<comment type="caution">
    <text evidence="8">The sequence shown here is derived from an EMBL/GenBank/DDBJ whole genome shotgun (WGS) entry which is preliminary data.</text>
</comment>
<evidence type="ECO:0000256" key="5">
    <source>
        <dbReference type="ARBA" id="ARBA00022857"/>
    </source>
</evidence>
<reference evidence="8" key="1">
    <citation type="submission" date="2018-04" db="EMBL/GenBank/DDBJ databases">
        <title>Draft genome sequence of the Candidatus Spirobacillus cienkowskii, a pathogen of freshwater Daphnia species, reconstructed from hemolymph metagenomic reads.</title>
        <authorList>
            <person name="Bresciani L."/>
            <person name="Lemos L.N."/>
            <person name="Wale N."/>
            <person name="Lin J.Y."/>
            <person name="Fernandes G.R."/>
            <person name="Duffy M.A."/>
            <person name="Rodrigues J.M."/>
        </authorList>
    </citation>
    <scope>NUCLEOTIDE SEQUENCE [LARGE SCALE GENOMIC DNA]</scope>
    <source>
        <strain evidence="8">Binning01</strain>
    </source>
</reference>
<keyword evidence="4" id="KW-0819">tRNA processing</keyword>
<feature type="domain" description="DUS-like FMN-binding" evidence="7">
    <location>
        <begin position="18"/>
        <end position="260"/>
    </location>
</feature>
<dbReference type="GO" id="GO:0050660">
    <property type="term" value="F:flavin adenine dinucleotide binding"/>
    <property type="evidence" value="ECO:0007669"/>
    <property type="project" value="InterPro"/>
</dbReference>
<dbReference type="EMBL" id="QOVW01000069">
    <property type="protein sequence ID" value="RDB35989.1"/>
    <property type="molecule type" value="Genomic_DNA"/>
</dbReference>
<dbReference type="Pfam" id="PF01207">
    <property type="entry name" value="Dus"/>
    <property type="match status" value="1"/>
</dbReference>
<dbReference type="PANTHER" id="PTHR45846">
    <property type="entry name" value="TRNA-DIHYDROURIDINE(47) SYNTHASE [NAD(P)(+)]-LIKE"/>
    <property type="match status" value="1"/>
</dbReference>
<dbReference type="InterPro" id="IPR035587">
    <property type="entry name" value="DUS-like_FMN-bd"/>
</dbReference>
<dbReference type="AlphaFoldDB" id="A0A369KMW5"/>
<keyword evidence="2" id="KW-0285">Flavoprotein</keyword>
<dbReference type="InterPro" id="IPR018517">
    <property type="entry name" value="tRNA_hU_synthase_CS"/>
</dbReference>
<dbReference type="Gene3D" id="3.20.20.70">
    <property type="entry name" value="Aldolase class I"/>
    <property type="match status" value="1"/>
</dbReference>
<evidence type="ECO:0000256" key="4">
    <source>
        <dbReference type="ARBA" id="ARBA00022694"/>
    </source>
</evidence>
<keyword evidence="9" id="KW-1185">Reference proteome</keyword>
<proteinExistence type="predicted"/>
<evidence type="ECO:0000256" key="2">
    <source>
        <dbReference type="ARBA" id="ARBA00022630"/>
    </source>
</evidence>
<dbReference type="CDD" id="cd02801">
    <property type="entry name" value="DUS_like_FMN"/>
    <property type="match status" value="1"/>
</dbReference>
<accession>A0A369KMW5</accession>
<evidence type="ECO:0000256" key="1">
    <source>
        <dbReference type="ARBA" id="ARBA00001917"/>
    </source>
</evidence>
<keyword evidence="6" id="KW-0560">Oxidoreductase</keyword>
<dbReference type="InterPro" id="IPR013785">
    <property type="entry name" value="Aldolase_TIM"/>
</dbReference>
<evidence type="ECO:0000256" key="3">
    <source>
        <dbReference type="ARBA" id="ARBA00022643"/>
    </source>
</evidence>
<evidence type="ECO:0000259" key="7">
    <source>
        <dbReference type="Pfam" id="PF01207"/>
    </source>
</evidence>
<dbReference type="GO" id="GO:0017150">
    <property type="term" value="F:tRNA dihydrouridine synthase activity"/>
    <property type="evidence" value="ECO:0007669"/>
    <property type="project" value="InterPro"/>
</dbReference>
<sequence length="400" mass="45405">MVLQFTDVRNQSHIRCGLAPMEGVTCFATRLWFSLTSQPDFAMTPFLRVTKEYPWKRVSSMYAAEIFELKNAVSYKLIPQLMGTSPDDLERIATPLLSGAPFVDVNCGCPSPKVVGSRAGSGLLEDREVFAAFLEGLQQKLGHDKFSIKMRSGFLSESEFPALLDIASSIKMAQLTLHPRTRKDRYTGRANWDLIATASRECEFSVVGSGDIVDFNTLNTLKNFAPNVNTVIIGRGALRNPWIFEEIRSGKSVCISRNALLFSLATFALLHEFQAHNPLKLLELVKQGLFFTPCLTNENLWQALYSRLTTSFYGTEQPISHLCLDKPTFAKVKMIWHALRSGLGAQFMHPQLLRSRDFCEFEREFLNIAKDYNDLIPLKYHSEFDWIYSGEKRNEKQESE</sequence>
<keyword evidence="5" id="KW-0521">NADP</keyword>
<name>A0A369KMW5_9BACT</name>
<evidence type="ECO:0000256" key="6">
    <source>
        <dbReference type="ARBA" id="ARBA00023002"/>
    </source>
</evidence>
<dbReference type="GO" id="GO:0003723">
    <property type="term" value="F:RNA binding"/>
    <property type="evidence" value="ECO:0007669"/>
    <property type="project" value="TreeGrafter"/>
</dbReference>
<dbReference type="Proteomes" id="UP000253934">
    <property type="component" value="Unassembled WGS sequence"/>
</dbReference>